<name>A0A2M6WS04_9BACT</name>
<dbReference type="GO" id="GO:0005525">
    <property type="term" value="F:GTP binding"/>
    <property type="evidence" value="ECO:0007669"/>
    <property type="project" value="InterPro"/>
</dbReference>
<gene>
    <name evidence="2" type="ORF">COT96_00465</name>
</gene>
<dbReference type="Pfam" id="PF03144">
    <property type="entry name" value="GTP_EFTU_D2"/>
    <property type="match status" value="1"/>
</dbReference>
<reference evidence="3" key="1">
    <citation type="submission" date="2017-09" db="EMBL/GenBank/DDBJ databases">
        <title>Depth-based differentiation of microbial function through sediment-hosted aquifers and enrichment of novel symbionts in the deep terrestrial subsurface.</title>
        <authorList>
            <person name="Probst A.J."/>
            <person name="Ladd B."/>
            <person name="Jarett J.K."/>
            <person name="Geller-Mcgrath D.E."/>
            <person name="Sieber C.M.K."/>
            <person name="Emerson J.B."/>
            <person name="Anantharaman K."/>
            <person name="Thomas B.C."/>
            <person name="Malmstrom R."/>
            <person name="Stieglmeier M."/>
            <person name="Klingl A."/>
            <person name="Woyke T."/>
            <person name="Ryan C.M."/>
            <person name="Banfield J.F."/>
        </authorList>
    </citation>
    <scope>NUCLEOTIDE SEQUENCE [LARGE SCALE GENOMIC DNA]</scope>
</reference>
<accession>A0A2M6WS04</accession>
<dbReference type="Proteomes" id="UP000228964">
    <property type="component" value="Unassembled WGS sequence"/>
</dbReference>
<sequence>MADDIKIEGEKIGTVTHFFGQIGVAAIELAGTLKVGDRIRIKGSSTDIEQEVNSLQIDKQQVAEANAGQSVGIKVGAKTRVGDIVYKM</sequence>
<dbReference type="Gene3D" id="2.40.30.10">
    <property type="entry name" value="Translation factors"/>
    <property type="match status" value="1"/>
</dbReference>
<evidence type="ECO:0000259" key="1">
    <source>
        <dbReference type="Pfam" id="PF03144"/>
    </source>
</evidence>
<feature type="domain" description="Translation elongation factor EFTu-like" evidence="1">
    <location>
        <begin position="30"/>
        <end position="83"/>
    </location>
</feature>
<dbReference type="InterPro" id="IPR004161">
    <property type="entry name" value="EFTu-like_2"/>
</dbReference>
<evidence type="ECO:0000313" key="3">
    <source>
        <dbReference type="Proteomes" id="UP000228964"/>
    </source>
</evidence>
<proteinExistence type="predicted"/>
<evidence type="ECO:0000313" key="2">
    <source>
        <dbReference type="EMBL" id="PIT95571.1"/>
    </source>
</evidence>
<protein>
    <recommendedName>
        <fullName evidence="1">Translation elongation factor EFTu-like domain-containing protein</fullName>
    </recommendedName>
</protein>
<dbReference type="AlphaFoldDB" id="A0A2M6WS04"/>
<dbReference type="EMBL" id="PFAO01000010">
    <property type="protein sequence ID" value="PIT95571.1"/>
    <property type="molecule type" value="Genomic_DNA"/>
</dbReference>
<organism evidence="2 3">
    <name type="scientific">Candidatus Falkowbacteria bacterium CG10_big_fil_rev_8_21_14_0_10_38_22</name>
    <dbReference type="NCBI Taxonomy" id="1974564"/>
    <lineage>
        <taxon>Bacteria</taxon>
        <taxon>Candidatus Falkowiibacteriota</taxon>
    </lineage>
</organism>
<dbReference type="SUPFAM" id="SSF50447">
    <property type="entry name" value="Translation proteins"/>
    <property type="match status" value="1"/>
</dbReference>
<dbReference type="InterPro" id="IPR009000">
    <property type="entry name" value="Transl_B-barrel_sf"/>
</dbReference>
<comment type="caution">
    <text evidence="2">The sequence shown here is derived from an EMBL/GenBank/DDBJ whole genome shotgun (WGS) entry which is preliminary data.</text>
</comment>